<accession>A0A381WCC4</accession>
<gene>
    <name evidence="1" type="ORF">METZ01_LOCUS102447</name>
</gene>
<sequence>MKYFLNIVLAFLILIYANGCTESSPLISDKDLVVVWGFVYANEPITDIKLTGTLPLDADSLSEFPPINNAEVAVIVNGDRFECELASGDSGFYQYLANDLSIKTGDQTSIEIEWQGQSIKGESTVPQPPTGLGLNSNVMEIPNFSDRESFWAWRQSENREVVVTWEKELEDDWFYVVLKNIEQNPIPIEMNSRFNERRRRIIFPPIQDTSYRIRLPLIEFLGLHEIRVYRVNREYVDLYESREQDTRDLNEPLTNIEGGLGVFSAFNSSEINMTVTQK</sequence>
<name>A0A381WCC4_9ZZZZ</name>
<dbReference type="InterPro" id="IPR025345">
    <property type="entry name" value="DUF4249"/>
</dbReference>
<evidence type="ECO:0008006" key="2">
    <source>
        <dbReference type="Google" id="ProtNLM"/>
    </source>
</evidence>
<proteinExistence type="predicted"/>
<evidence type="ECO:0000313" key="1">
    <source>
        <dbReference type="EMBL" id="SVA49593.1"/>
    </source>
</evidence>
<reference evidence="1" key="1">
    <citation type="submission" date="2018-05" db="EMBL/GenBank/DDBJ databases">
        <authorList>
            <person name="Lanie J.A."/>
            <person name="Ng W.-L."/>
            <person name="Kazmierczak K.M."/>
            <person name="Andrzejewski T.M."/>
            <person name="Davidsen T.M."/>
            <person name="Wayne K.J."/>
            <person name="Tettelin H."/>
            <person name="Glass J.I."/>
            <person name="Rusch D."/>
            <person name="Podicherti R."/>
            <person name="Tsui H.-C.T."/>
            <person name="Winkler M.E."/>
        </authorList>
    </citation>
    <scope>NUCLEOTIDE SEQUENCE</scope>
</reference>
<dbReference type="Pfam" id="PF14054">
    <property type="entry name" value="DUF4249"/>
    <property type="match status" value="1"/>
</dbReference>
<organism evidence="1">
    <name type="scientific">marine metagenome</name>
    <dbReference type="NCBI Taxonomy" id="408172"/>
    <lineage>
        <taxon>unclassified sequences</taxon>
        <taxon>metagenomes</taxon>
        <taxon>ecological metagenomes</taxon>
    </lineage>
</organism>
<protein>
    <recommendedName>
        <fullName evidence="2">DUF4249 family protein</fullName>
    </recommendedName>
</protein>
<dbReference type="AlphaFoldDB" id="A0A381WCC4"/>
<dbReference type="EMBL" id="UINC01011212">
    <property type="protein sequence ID" value="SVA49593.1"/>
    <property type="molecule type" value="Genomic_DNA"/>
</dbReference>